<feature type="compositionally biased region" description="Low complexity" evidence="1">
    <location>
        <begin position="101"/>
        <end position="110"/>
    </location>
</feature>
<feature type="compositionally biased region" description="Basic and acidic residues" evidence="1">
    <location>
        <begin position="438"/>
        <end position="454"/>
    </location>
</feature>
<feature type="non-terminal residue" evidence="2">
    <location>
        <position position="492"/>
    </location>
</feature>
<reference evidence="2" key="1">
    <citation type="submission" date="2020-02" db="EMBL/GenBank/DDBJ databases">
        <authorList>
            <person name="Meier V. D."/>
        </authorList>
    </citation>
    <scope>NUCLEOTIDE SEQUENCE</scope>
    <source>
        <strain evidence="2">AVDCRST_MAG27</strain>
    </source>
</reference>
<keyword evidence="2" id="KW-0675">Receptor</keyword>
<feature type="compositionally biased region" description="Basic residues" evidence="1">
    <location>
        <begin position="422"/>
        <end position="437"/>
    </location>
</feature>
<organism evidence="2">
    <name type="scientific">uncultured Craurococcus sp</name>
    <dbReference type="NCBI Taxonomy" id="1135998"/>
    <lineage>
        <taxon>Bacteria</taxon>
        <taxon>Pseudomonadati</taxon>
        <taxon>Pseudomonadota</taxon>
        <taxon>Alphaproteobacteria</taxon>
        <taxon>Acetobacterales</taxon>
        <taxon>Acetobacteraceae</taxon>
        <taxon>Craurococcus</taxon>
        <taxon>environmental samples</taxon>
    </lineage>
</organism>
<feature type="compositionally biased region" description="Basic and acidic residues" evidence="1">
    <location>
        <begin position="351"/>
        <end position="367"/>
    </location>
</feature>
<feature type="compositionally biased region" description="Basic residues" evidence="1">
    <location>
        <begin position="341"/>
        <end position="350"/>
    </location>
</feature>
<feature type="compositionally biased region" description="Basic and acidic residues" evidence="1">
    <location>
        <begin position="217"/>
        <end position="230"/>
    </location>
</feature>
<protein>
    <submittedName>
        <fullName evidence="2">Methyl-accepting chemotaxis protein I (Serine chemoreceptor protein)</fullName>
    </submittedName>
</protein>
<feature type="compositionally biased region" description="Basic residues" evidence="1">
    <location>
        <begin position="402"/>
        <end position="415"/>
    </location>
</feature>
<evidence type="ECO:0000256" key="1">
    <source>
        <dbReference type="SAM" id="MobiDB-lite"/>
    </source>
</evidence>
<accession>A0A6J4JRK0</accession>
<name>A0A6J4JRK0_9PROT</name>
<feature type="compositionally biased region" description="Basic residues" evidence="1">
    <location>
        <begin position="58"/>
        <end position="68"/>
    </location>
</feature>
<dbReference type="AlphaFoldDB" id="A0A6J4JRK0"/>
<feature type="compositionally biased region" description="Basic residues" evidence="1">
    <location>
        <begin position="265"/>
        <end position="312"/>
    </location>
</feature>
<evidence type="ECO:0000313" key="2">
    <source>
        <dbReference type="EMBL" id="CAA9285636.1"/>
    </source>
</evidence>
<gene>
    <name evidence="2" type="ORF">AVDCRST_MAG27-4454</name>
</gene>
<feature type="compositionally biased region" description="Basic and acidic residues" evidence="1">
    <location>
        <begin position="252"/>
        <end position="264"/>
    </location>
</feature>
<feature type="region of interest" description="Disordered" evidence="1">
    <location>
        <begin position="1"/>
        <end position="185"/>
    </location>
</feature>
<feature type="non-terminal residue" evidence="2">
    <location>
        <position position="1"/>
    </location>
</feature>
<feature type="compositionally biased region" description="Basic residues" evidence="1">
    <location>
        <begin position="368"/>
        <end position="381"/>
    </location>
</feature>
<feature type="compositionally biased region" description="Low complexity" evidence="1">
    <location>
        <begin position="198"/>
        <end position="211"/>
    </location>
</feature>
<dbReference type="EMBL" id="CADCTD010000178">
    <property type="protein sequence ID" value="CAA9285636.1"/>
    <property type="molecule type" value="Genomic_DNA"/>
</dbReference>
<feature type="compositionally biased region" description="Basic residues" evidence="1">
    <location>
        <begin position="111"/>
        <end position="121"/>
    </location>
</feature>
<proteinExistence type="predicted"/>
<feature type="compositionally biased region" description="Basic and acidic residues" evidence="1">
    <location>
        <begin position="382"/>
        <end position="401"/>
    </location>
</feature>
<feature type="compositionally biased region" description="Basic residues" evidence="1">
    <location>
        <begin position="90"/>
        <end position="100"/>
    </location>
</feature>
<feature type="compositionally biased region" description="Low complexity" evidence="1">
    <location>
        <begin position="122"/>
        <end position="138"/>
    </location>
</feature>
<feature type="region of interest" description="Disordered" evidence="1">
    <location>
        <begin position="197"/>
        <end position="492"/>
    </location>
</feature>
<sequence>AQPLPPPSGPRRPGRSARRPPRQRHARRPGPDDRLHEPGRHDADARGGGGSRQGAARLQRRCAGRQQHRPLPPQCKPPARDAGHAAGAACRHHPRRRPHARPAGDAALRGRGAHRLRRRMGRCAGAPAQPRLRRAAAGDQPLQRHDPVRAGRHHPRRQPELPPHHGIHAGGAARPPPSHLPAACGARQRRLQAFLGEAQPGRAPGRAIPAPHQGRARNLDRGRLQPDPRPPRQGGEGGEDRQRHHRPAAAHGRSEAADRPQLQRDRRRHRPHRRQRRGRRHRRGGHCGRCAGRGRRHRATRRLHRRDRRKHGPLPPSHRAGLGADLHPRAHHRQADPGRPGHGRHRRADPHHRQPDQPPRPQRDDRGRPRRRGRQGLRRGGKRGEEPRRPGRPRNRADLHRDRRHPGHLNRCRRRAGGDPRRGRHGARERHPHRRRGRGAECRHPQHGRDDAQRDRHRRHRLRQHGGHHRRGAGGGRRRRQDPRGGAGAGPV</sequence>
<feature type="compositionally biased region" description="Basic residues" evidence="1">
    <location>
        <begin position="455"/>
        <end position="481"/>
    </location>
</feature>
<feature type="compositionally biased region" description="Basic and acidic residues" evidence="1">
    <location>
        <begin position="29"/>
        <end position="45"/>
    </location>
</feature>
<feature type="compositionally biased region" description="Basic residues" evidence="1">
    <location>
        <begin position="12"/>
        <end position="28"/>
    </location>
</feature>
<feature type="compositionally biased region" description="Pro residues" evidence="1">
    <location>
        <begin position="1"/>
        <end position="10"/>
    </location>
</feature>